<keyword evidence="2" id="KW-1185">Reference proteome</keyword>
<sequence length="124" mass="13999">MASEIVHAVHRARLSTRRPHCDGNRTQGLLQIIHYLVNNSSGNGTAGQLSNISRKRSLYTNFIVNVLRLYYLTGTSNSYNCRLAEFISWAGLKMNLESALTLITPVDSGLERSFVSFCRVQHLW</sequence>
<dbReference type="EMBL" id="JAHQIW010006932">
    <property type="protein sequence ID" value="KAJ1371200.1"/>
    <property type="molecule type" value="Genomic_DNA"/>
</dbReference>
<protein>
    <submittedName>
        <fullName evidence="1">Uncharacterized protein</fullName>
    </submittedName>
</protein>
<dbReference type="AlphaFoldDB" id="A0AAD5R7I6"/>
<dbReference type="Proteomes" id="UP001196413">
    <property type="component" value="Unassembled WGS sequence"/>
</dbReference>
<evidence type="ECO:0000313" key="1">
    <source>
        <dbReference type="EMBL" id="KAJ1371200.1"/>
    </source>
</evidence>
<comment type="caution">
    <text evidence="1">The sequence shown here is derived from an EMBL/GenBank/DDBJ whole genome shotgun (WGS) entry which is preliminary data.</text>
</comment>
<gene>
    <name evidence="1" type="ORF">KIN20_033103</name>
</gene>
<proteinExistence type="predicted"/>
<accession>A0AAD5R7I6</accession>
<organism evidence="1 2">
    <name type="scientific">Parelaphostrongylus tenuis</name>
    <name type="common">Meningeal worm</name>
    <dbReference type="NCBI Taxonomy" id="148309"/>
    <lineage>
        <taxon>Eukaryota</taxon>
        <taxon>Metazoa</taxon>
        <taxon>Ecdysozoa</taxon>
        <taxon>Nematoda</taxon>
        <taxon>Chromadorea</taxon>
        <taxon>Rhabditida</taxon>
        <taxon>Rhabditina</taxon>
        <taxon>Rhabditomorpha</taxon>
        <taxon>Strongyloidea</taxon>
        <taxon>Metastrongylidae</taxon>
        <taxon>Parelaphostrongylus</taxon>
    </lineage>
</organism>
<evidence type="ECO:0000313" key="2">
    <source>
        <dbReference type="Proteomes" id="UP001196413"/>
    </source>
</evidence>
<name>A0AAD5R7I6_PARTN</name>
<reference evidence="1" key="1">
    <citation type="submission" date="2021-06" db="EMBL/GenBank/DDBJ databases">
        <title>Parelaphostrongylus tenuis whole genome reference sequence.</title>
        <authorList>
            <person name="Garwood T.J."/>
            <person name="Larsen P.A."/>
            <person name="Fountain-Jones N.M."/>
            <person name="Garbe J.R."/>
            <person name="Macchietto M.G."/>
            <person name="Kania S.A."/>
            <person name="Gerhold R.W."/>
            <person name="Richards J.E."/>
            <person name="Wolf T.M."/>
        </authorList>
    </citation>
    <scope>NUCLEOTIDE SEQUENCE</scope>
    <source>
        <strain evidence="1">MNPRO001-30</strain>
        <tissue evidence="1">Meninges</tissue>
    </source>
</reference>